<evidence type="ECO:0000256" key="7">
    <source>
        <dbReference type="ARBA" id="ARBA00022777"/>
    </source>
</evidence>
<dbReference type="EC" id="2.7.11.1" evidence="2"/>
<comment type="similarity">
    <text evidence="1">Belongs to the protein kinase superfamily. RIO-type Ser/Thr kinase family.</text>
</comment>
<evidence type="ECO:0000256" key="10">
    <source>
        <dbReference type="ARBA" id="ARBA00047899"/>
    </source>
</evidence>
<dbReference type="InterPro" id="IPR018934">
    <property type="entry name" value="RIO_dom"/>
</dbReference>
<dbReference type="PANTHER" id="PTHR45723">
    <property type="entry name" value="SERINE/THREONINE-PROTEIN KINASE RIO1"/>
    <property type="match status" value="1"/>
</dbReference>
<evidence type="ECO:0000256" key="3">
    <source>
        <dbReference type="ARBA" id="ARBA00022527"/>
    </source>
</evidence>
<keyword evidence="4" id="KW-0808">Transferase</keyword>
<dbReference type="InterPro" id="IPR011009">
    <property type="entry name" value="Kinase-like_dom_sf"/>
</dbReference>
<evidence type="ECO:0000313" key="14">
    <source>
        <dbReference type="Proteomes" id="UP000092952"/>
    </source>
</evidence>
<accession>A0A1B1YRX2</accession>
<evidence type="ECO:0000256" key="4">
    <source>
        <dbReference type="ARBA" id="ARBA00022679"/>
    </source>
</evidence>
<dbReference type="GO" id="GO:0004674">
    <property type="term" value="F:protein serine/threonine kinase activity"/>
    <property type="evidence" value="ECO:0007669"/>
    <property type="project" value="UniProtKB-KW"/>
</dbReference>
<dbReference type="OrthoDB" id="9795258at2"/>
<protein>
    <recommendedName>
        <fullName evidence="2">non-specific serine/threonine protein kinase</fullName>
        <ecNumber evidence="2">2.7.11.1</ecNumber>
    </recommendedName>
</protein>
<dbReference type="Pfam" id="PF01163">
    <property type="entry name" value="RIO1"/>
    <property type="match status" value="1"/>
</dbReference>
<dbReference type="KEGG" id="gbi:PG2T_04645"/>
<keyword evidence="6" id="KW-0547">Nucleotide-binding</keyword>
<keyword evidence="3" id="KW-0723">Serine/threonine-protein kinase</keyword>
<dbReference type="InterPro" id="IPR000687">
    <property type="entry name" value="RIO_kinase"/>
</dbReference>
<dbReference type="CDD" id="cd05145">
    <property type="entry name" value="RIO1_like"/>
    <property type="match status" value="1"/>
</dbReference>
<dbReference type="InterPro" id="IPR018935">
    <property type="entry name" value="RIO_kinase_CS"/>
</dbReference>
<dbReference type="STRING" id="1810504.PG2T_04645"/>
<keyword evidence="9" id="KW-0460">Magnesium</keyword>
<evidence type="ECO:0000256" key="9">
    <source>
        <dbReference type="ARBA" id="ARBA00022842"/>
    </source>
</evidence>
<dbReference type="RefSeq" id="WP_068803046.1">
    <property type="nucleotide sequence ID" value="NZ_CP014671.1"/>
</dbReference>
<proteinExistence type="inferred from homology"/>
<sequence>MKVPPQLLPLLEDGLIDAVVRPLRSGKEAAVFVVRCGEELRCAKVYKDAQQRGFRQAVAYQEGRKARNSRQMRAMEKRSRYGRREAETAWHSAEVDALYRLAAAGVRVPQPYGLFDGVLLMELITDPAGDAAPRLGDLPLTAEEALDCHARLLADVVRMLCAGMVHGDLSEFNVLLTADGPVIIDLPQVVDATANNSARALLERDVSNLGEYLGRFAPQLQGRAYGPEIWQLYAAGTLHPDSVLTGHVEADTTPANVGDVMREIEAARLEAELRQAGREAAAQR</sequence>
<comment type="catalytic activity">
    <reaction evidence="10">
        <text>L-threonyl-[protein] + ATP = O-phospho-L-threonyl-[protein] + ADP + H(+)</text>
        <dbReference type="Rhea" id="RHEA:46608"/>
        <dbReference type="Rhea" id="RHEA-COMP:11060"/>
        <dbReference type="Rhea" id="RHEA-COMP:11605"/>
        <dbReference type="ChEBI" id="CHEBI:15378"/>
        <dbReference type="ChEBI" id="CHEBI:30013"/>
        <dbReference type="ChEBI" id="CHEBI:30616"/>
        <dbReference type="ChEBI" id="CHEBI:61977"/>
        <dbReference type="ChEBI" id="CHEBI:456216"/>
        <dbReference type="EC" id="2.7.11.1"/>
    </reaction>
</comment>
<dbReference type="Gene3D" id="3.30.200.20">
    <property type="entry name" value="Phosphorylase Kinase, domain 1"/>
    <property type="match status" value="1"/>
</dbReference>
<comment type="catalytic activity">
    <reaction evidence="11">
        <text>L-seryl-[protein] + ATP = O-phospho-L-seryl-[protein] + ADP + H(+)</text>
        <dbReference type="Rhea" id="RHEA:17989"/>
        <dbReference type="Rhea" id="RHEA-COMP:9863"/>
        <dbReference type="Rhea" id="RHEA-COMP:11604"/>
        <dbReference type="ChEBI" id="CHEBI:15378"/>
        <dbReference type="ChEBI" id="CHEBI:29999"/>
        <dbReference type="ChEBI" id="CHEBI:30616"/>
        <dbReference type="ChEBI" id="CHEBI:83421"/>
        <dbReference type="ChEBI" id="CHEBI:456216"/>
        <dbReference type="EC" id="2.7.11.1"/>
    </reaction>
</comment>
<evidence type="ECO:0000256" key="8">
    <source>
        <dbReference type="ARBA" id="ARBA00022840"/>
    </source>
</evidence>
<dbReference type="GO" id="GO:0005524">
    <property type="term" value="F:ATP binding"/>
    <property type="evidence" value="ECO:0007669"/>
    <property type="project" value="UniProtKB-KW"/>
</dbReference>
<dbReference type="InterPro" id="IPR051272">
    <property type="entry name" value="RIO-type_Ser/Thr_kinase"/>
</dbReference>
<dbReference type="Proteomes" id="UP000092952">
    <property type="component" value="Chromosome"/>
</dbReference>
<dbReference type="PROSITE" id="PS01245">
    <property type="entry name" value="RIO1"/>
    <property type="match status" value="1"/>
</dbReference>
<dbReference type="SUPFAM" id="SSF56112">
    <property type="entry name" value="Protein kinase-like (PK-like)"/>
    <property type="match status" value="1"/>
</dbReference>
<name>A0A1B1YRX2_9GAMM</name>
<keyword evidence="7 13" id="KW-0418">Kinase</keyword>
<evidence type="ECO:0000256" key="11">
    <source>
        <dbReference type="ARBA" id="ARBA00048679"/>
    </source>
</evidence>
<dbReference type="Gene3D" id="1.10.510.10">
    <property type="entry name" value="Transferase(Phosphotransferase) domain 1"/>
    <property type="match status" value="1"/>
</dbReference>
<evidence type="ECO:0000259" key="12">
    <source>
        <dbReference type="SMART" id="SM00090"/>
    </source>
</evidence>
<dbReference type="GO" id="GO:0046872">
    <property type="term" value="F:metal ion binding"/>
    <property type="evidence" value="ECO:0007669"/>
    <property type="project" value="UniProtKB-KW"/>
</dbReference>
<evidence type="ECO:0000256" key="6">
    <source>
        <dbReference type="ARBA" id="ARBA00022741"/>
    </source>
</evidence>
<evidence type="ECO:0000256" key="5">
    <source>
        <dbReference type="ARBA" id="ARBA00022723"/>
    </source>
</evidence>
<keyword evidence="14" id="KW-1185">Reference proteome</keyword>
<evidence type="ECO:0000313" key="13">
    <source>
        <dbReference type="EMBL" id="ANX03548.1"/>
    </source>
</evidence>
<dbReference type="AlphaFoldDB" id="A0A1B1YRX2"/>
<dbReference type="InParanoid" id="A0A1B1YRX2"/>
<gene>
    <name evidence="13" type="ORF">PG2T_04645</name>
</gene>
<feature type="domain" description="RIO kinase" evidence="12">
    <location>
        <begin position="7"/>
        <end position="226"/>
    </location>
</feature>
<dbReference type="EMBL" id="CP014671">
    <property type="protein sequence ID" value="ANX03548.1"/>
    <property type="molecule type" value="Genomic_DNA"/>
</dbReference>
<organism evidence="13 14">
    <name type="scientific">Immundisolibacter cernigliae</name>
    <dbReference type="NCBI Taxonomy" id="1810504"/>
    <lineage>
        <taxon>Bacteria</taxon>
        <taxon>Pseudomonadati</taxon>
        <taxon>Pseudomonadota</taxon>
        <taxon>Gammaproteobacteria</taxon>
        <taxon>Immundisolibacterales</taxon>
        <taxon>Immundisolibacteraceae</taxon>
        <taxon>Immundisolibacter</taxon>
    </lineage>
</organism>
<reference evidence="14" key="1">
    <citation type="submission" date="2016-03" db="EMBL/GenBank/DDBJ databases">
        <title>Complete genome sequence of Solimmundus cernigliae, representing a novel lineage of polycyclic aromatic hydrocarbon degraders within the Gammaproteobacteria.</title>
        <authorList>
            <person name="Singleton D.R."/>
            <person name="Dickey A.N."/>
            <person name="Scholl E.H."/>
            <person name="Wright F.A."/>
            <person name="Aitken M.D."/>
        </authorList>
    </citation>
    <scope>NUCLEOTIDE SEQUENCE [LARGE SCALE GENOMIC DNA]</scope>
    <source>
        <strain evidence="14">TR3.2</strain>
    </source>
</reference>
<dbReference type="NCBIfam" id="NF041645">
    <property type="entry name" value="prot_kin_PA4780"/>
    <property type="match status" value="1"/>
</dbReference>
<evidence type="ECO:0000256" key="1">
    <source>
        <dbReference type="ARBA" id="ARBA00009196"/>
    </source>
</evidence>
<keyword evidence="5" id="KW-0479">Metal-binding</keyword>
<keyword evidence="8" id="KW-0067">ATP-binding</keyword>
<evidence type="ECO:0000256" key="2">
    <source>
        <dbReference type="ARBA" id="ARBA00012513"/>
    </source>
</evidence>
<dbReference type="SMART" id="SM00090">
    <property type="entry name" value="RIO"/>
    <property type="match status" value="1"/>
</dbReference>
<dbReference type="InterPro" id="IPR048148">
    <property type="entry name" value="Prot_kin_PA4780"/>
</dbReference>